<feature type="domain" description="SiaC family regulatory phosphoprotein" evidence="1">
    <location>
        <begin position="18"/>
        <end position="124"/>
    </location>
</feature>
<dbReference type="RefSeq" id="WP_395419018.1">
    <property type="nucleotide sequence ID" value="NZ_JBIPKE010000020.1"/>
</dbReference>
<accession>A0ABW7NE79</accession>
<organism evidence="2 3">
    <name type="scientific">Marinoscillum luteum</name>
    <dbReference type="NCBI Taxonomy" id="861051"/>
    <lineage>
        <taxon>Bacteria</taxon>
        <taxon>Pseudomonadati</taxon>
        <taxon>Bacteroidota</taxon>
        <taxon>Cytophagia</taxon>
        <taxon>Cytophagales</taxon>
        <taxon>Reichenbachiellaceae</taxon>
        <taxon>Marinoscillum</taxon>
    </lineage>
</organism>
<dbReference type="Proteomes" id="UP001610063">
    <property type="component" value="Unassembled WGS sequence"/>
</dbReference>
<comment type="caution">
    <text evidence="2">The sequence shown here is derived from an EMBL/GenBank/DDBJ whole genome shotgun (WGS) entry which is preliminary data.</text>
</comment>
<gene>
    <name evidence="2" type="ORF">ACHKAR_19245</name>
</gene>
<evidence type="ECO:0000313" key="3">
    <source>
        <dbReference type="Proteomes" id="UP001610063"/>
    </source>
</evidence>
<evidence type="ECO:0000313" key="2">
    <source>
        <dbReference type="EMBL" id="MFH6985596.1"/>
    </source>
</evidence>
<dbReference type="Pfam" id="PF09345">
    <property type="entry name" value="SiaC"/>
    <property type="match status" value="1"/>
</dbReference>
<name>A0ABW7NE79_9BACT</name>
<protein>
    <submittedName>
        <fullName evidence="2">SiaC family regulatory phosphoprotein</fullName>
    </submittedName>
</protein>
<keyword evidence="3" id="KW-1185">Reference proteome</keyword>
<proteinExistence type="predicted"/>
<dbReference type="EMBL" id="JBIPKE010000020">
    <property type="protein sequence ID" value="MFH6985596.1"/>
    <property type="molecule type" value="Genomic_DNA"/>
</dbReference>
<dbReference type="InterPro" id="IPR018530">
    <property type="entry name" value="SiaC"/>
</dbReference>
<reference evidence="2 3" key="1">
    <citation type="journal article" date="2013" name="Int. J. Syst. Evol. Microbiol.">
        <title>Marinoscillum luteum sp. nov., isolated from marine sediment.</title>
        <authorList>
            <person name="Cha I.T."/>
            <person name="Park S.J."/>
            <person name="Kim S.J."/>
            <person name="Kim J.G."/>
            <person name="Jung M.Y."/>
            <person name="Shin K.S."/>
            <person name="Kwon K.K."/>
            <person name="Yang S.H."/>
            <person name="Seo Y.S."/>
            <person name="Rhee S.K."/>
        </authorList>
    </citation>
    <scope>NUCLEOTIDE SEQUENCE [LARGE SCALE GENOMIC DNA]</scope>
    <source>
        <strain evidence="2 3">KCTC 23939</strain>
    </source>
</reference>
<sequence>MNLITTSPKYKKDENLFSIKFVENHNLLIIKGWSITPELNTYYQATREGIIQHLTINKGLTIYFSYELLHSVTTRFLYNIVQILNQFHVLGKRVKIYWVIDQYNEQLIELGTELKALSHFSFDLSLPSTTLSSLLD</sequence>
<evidence type="ECO:0000259" key="1">
    <source>
        <dbReference type="Pfam" id="PF09345"/>
    </source>
</evidence>